<sequence length="289" mass="33050">MSLTNHILNNNAPLIYAYQGEITLSYIEALTILIHWVIGSRWRLPRFVFTVARYTSFPTLVVTLDGAHDFYVMPESNNPEPKYIRIALYPVYIASAEILLALRIWASWNRSHKIFMVLCGAAVGLSIAMIIFCVHLGSELPKPLDQSIYMGGTPSCALELPLRVAIEYGFLMAYELNLSFGSNGKVLFGLTTYRWYQFHSTRSRFVRLAYRDALVYLMFMMDNDCSHVSDCIFQQVVVHSIFSTRIWFRLRACAAEGYQSIPLMSIDTTHVARRSEGRVKFDKSRVAVE</sequence>
<feature type="transmembrane region" description="Helical" evidence="1">
    <location>
        <begin position="83"/>
        <end position="102"/>
    </location>
</feature>
<dbReference type="GeneID" id="19209016"/>
<keyword evidence="1" id="KW-1133">Transmembrane helix</keyword>
<reference evidence="3" key="1">
    <citation type="journal article" date="2012" name="Science">
        <title>The Paleozoic origin of enzymatic lignin decomposition reconstructed from 31 fungal genomes.</title>
        <authorList>
            <person name="Floudas D."/>
            <person name="Binder M."/>
            <person name="Riley R."/>
            <person name="Barry K."/>
            <person name="Blanchette R.A."/>
            <person name="Henrissat B."/>
            <person name="Martinez A.T."/>
            <person name="Otillar R."/>
            <person name="Spatafora J.W."/>
            <person name="Yadav J.S."/>
            <person name="Aerts A."/>
            <person name="Benoit I."/>
            <person name="Boyd A."/>
            <person name="Carlson A."/>
            <person name="Copeland A."/>
            <person name="Coutinho P.M."/>
            <person name="de Vries R.P."/>
            <person name="Ferreira P."/>
            <person name="Findley K."/>
            <person name="Foster B."/>
            <person name="Gaskell J."/>
            <person name="Glotzer D."/>
            <person name="Gorecki P."/>
            <person name="Heitman J."/>
            <person name="Hesse C."/>
            <person name="Hori C."/>
            <person name="Igarashi K."/>
            <person name="Jurgens J.A."/>
            <person name="Kallen N."/>
            <person name="Kersten P."/>
            <person name="Kohler A."/>
            <person name="Kuees U."/>
            <person name="Kumar T.K.A."/>
            <person name="Kuo A."/>
            <person name="LaButti K."/>
            <person name="Larrondo L.F."/>
            <person name="Lindquist E."/>
            <person name="Ling A."/>
            <person name="Lombard V."/>
            <person name="Lucas S."/>
            <person name="Lundell T."/>
            <person name="Martin R."/>
            <person name="McLaughlin D.J."/>
            <person name="Morgenstern I."/>
            <person name="Morin E."/>
            <person name="Murat C."/>
            <person name="Nagy L.G."/>
            <person name="Nolan M."/>
            <person name="Ohm R.A."/>
            <person name="Patyshakuliyeva A."/>
            <person name="Rokas A."/>
            <person name="Ruiz-Duenas F.J."/>
            <person name="Sabat G."/>
            <person name="Salamov A."/>
            <person name="Samejima M."/>
            <person name="Schmutz J."/>
            <person name="Slot J.C."/>
            <person name="St John F."/>
            <person name="Stenlid J."/>
            <person name="Sun H."/>
            <person name="Sun S."/>
            <person name="Syed K."/>
            <person name="Tsang A."/>
            <person name="Wiebenga A."/>
            <person name="Young D."/>
            <person name="Pisabarro A."/>
            <person name="Eastwood D.C."/>
            <person name="Martin F."/>
            <person name="Cullen D."/>
            <person name="Grigoriev I.V."/>
            <person name="Hibbett D.S."/>
        </authorList>
    </citation>
    <scope>NUCLEOTIDE SEQUENCE [LARGE SCALE GENOMIC DNA]</scope>
    <source>
        <strain evidence="3">RWD-64-598 SS2</strain>
    </source>
</reference>
<dbReference type="EMBL" id="JH711577">
    <property type="protein sequence ID" value="EIW81873.1"/>
    <property type="molecule type" value="Genomic_DNA"/>
</dbReference>
<evidence type="ECO:0000256" key="1">
    <source>
        <dbReference type="SAM" id="Phobius"/>
    </source>
</evidence>
<name>A0A5M3MRU1_CONPW</name>
<dbReference type="KEGG" id="cput:CONPUDRAFT_72248"/>
<evidence type="ECO:0000313" key="2">
    <source>
        <dbReference type="EMBL" id="EIW81873.1"/>
    </source>
</evidence>
<feature type="transmembrane region" description="Helical" evidence="1">
    <location>
        <begin position="51"/>
        <end position="71"/>
    </location>
</feature>
<feature type="transmembrane region" description="Helical" evidence="1">
    <location>
        <begin position="15"/>
        <end position="39"/>
    </location>
</feature>
<evidence type="ECO:0000313" key="3">
    <source>
        <dbReference type="Proteomes" id="UP000053558"/>
    </source>
</evidence>
<accession>A0A5M3MRU1</accession>
<feature type="transmembrane region" description="Helical" evidence="1">
    <location>
        <begin position="114"/>
        <end position="137"/>
    </location>
</feature>
<keyword evidence="1" id="KW-0812">Transmembrane</keyword>
<dbReference type="RefSeq" id="XP_007767479.1">
    <property type="nucleotide sequence ID" value="XM_007769289.1"/>
</dbReference>
<gene>
    <name evidence="2" type="ORF">CONPUDRAFT_72248</name>
</gene>
<proteinExistence type="predicted"/>
<comment type="caution">
    <text evidence="2">The sequence shown here is derived from an EMBL/GenBank/DDBJ whole genome shotgun (WGS) entry which is preliminary data.</text>
</comment>
<keyword evidence="3" id="KW-1185">Reference proteome</keyword>
<dbReference type="Proteomes" id="UP000053558">
    <property type="component" value="Unassembled WGS sequence"/>
</dbReference>
<keyword evidence="1" id="KW-0472">Membrane</keyword>
<dbReference type="AlphaFoldDB" id="A0A5M3MRU1"/>
<protein>
    <submittedName>
        <fullName evidence="2">Uncharacterized protein</fullName>
    </submittedName>
</protein>
<organism evidence="2 3">
    <name type="scientific">Coniophora puteana (strain RWD-64-598)</name>
    <name type="common">Brown rot fungus</name>
    <dbReference type="NCBI Taxonomy" id="741705"/>
    <lineage>
        <taxon>Eukaryota</taxon>
        <taxon>Fungi</taxon>
        <taxon>Dikarya</taxon>
        <taxon>Basidiomycota</taxon>
        <taxon>Agaricomycotina</taxon>
        <taxon>Agaricomycetes</taxon>
        <taxon>Agaricomycetidae</taxon>
        <taxon>Boletales</taxon>
        <taxon>Coniophorineae</taxon>
        <taxon>Coniophoraceae</taxon>
        <taxon>Coniophora</taxon>
    </lineage>
</organism>